<protein>
    <submittedName>
        <fullName evidence="1">Uncharacterized protein</fullName>
    </submittedName>
</protein>
<evidence type="ECO:0000313" key="1">
    <source>
        <dbReference type="EMBL" id="JAD77833.1"/>
    </source>
</evidence>
<sequence>MDLVPERYAERTVAEITVRDRIIPRDHTTLPGDISARMDRLEELYRTGGIAARGARLEELYRPGELAACADRLGIATRADRLEGLYRSDHPVTRAADLPRHSTYPSAAYDTNPAYAETSQRPVSARVNAPGVPVSSLYSFSGGPVYR</sequence>
<proteinExistence type="predicted"/>
<name>A0A0A9CTS1_ARUDO</name>
<accession>A0A0A9CTS1</accession>
<reference evidence="1" key="2">
    <citation type="journal article" date="2015" name="Data Brief">
        <title>Shoot transcriptome of the giant reed, Arundo donax.</title>
        <authorList>
            <person name="Barrero R.A."/>
            <person name="Guerrero F.D."/>
            <person name="Moolhuijzen P."/>
            <person name="Goolsby J.A."/>
            <person name="Tidwell J."/>
            <person name="Bellgard S.E."/>
            <person name="Bellgard M.I."/>
        </authorList>
    </citation>
    <scope>NUCLEOTIDE SEQUENCE</scope>
    <source>
        <tissue evidence="1">Shoot tissue taken approximately 20 cm above the soil surface</tissue>
    </source>
</reference>
<dbReference type="AlphaFoldDB" id="A0A0A9CTS1"/>
<dbReference type="EMBL" id="GBRH01220062">
    <property type="protein sequence ID" value="JAD77833.1"/>
    <property type="molecule type" value="Transcribed_RNA"/>
</dbReference>
<reference evidence="1" key="1">
    <citation type="submission" date="2014-09" db="EMBL/GenBank/DDBJ databases">
        <authorList>
            <person name="Magalhaes I.L.F."/>
            <person name="Oliveira U."/>
            <person name="Santos F.R."/>
            <person name="Vidigal T.H.D.A."/>
            <person name="Brescovit A.D."/>
            <person name="Santos A.J."/>
        </authorList>
    </citation>
    <scope>NUCLEOTIDE SEQUENCE</scope>
    <source>
        <tissue evidence="1">Shoot tissue taken approximately 20 cm above the soil surface</tissue>
    </source>
</reference>
<organism evidence="1">
    <name type="scientific">Arundo donax</name>
    <name type="common">Giant reed</name>
    <name type="synonym">Donax arundinaceus</name>
    <dbReference type="NCBI Taxonomy" id="35708"/>
    <lineage>
        <taxon>Eukaryota</taxon>
        <taxon>Viridiplantae</taxon>
        <taxon>Streptophyta</taxon>
        <taxon>Embryophyta</taxon>
        <taxon>Tracheophyta</taxon>
        <taxon>Spermatophyta</taxon>
        <taxon>Magnoliopsida</taxon>
        <taxon>Liliopsida</taxon>
        <taxon>Poales</taxon>
        <taxon>Poaceae</taxon>
        <taxon>PACMAD clade</taxon>
        <taxon>Arundinoideae</taxon>
        <taxon>Arundineae</taxon>
        <taxon>Arundo</taxon>
    </lineage>
</organism>